<dbReference type="AlphaFoldDB" id="A0A1I7Z4V3"/>
<dbReference type="PANTHER" id="PTHR23360:SF37">
    <property type="entry name" value="G-PROTEIN COUPLED RECEPTORS FAMILY 1 PROFILE DOMAIN-CONTAINING PROTEIN"/>
    <property type="match status" value="1"/>
</dbReference>
<feature type="transmembrane region" description="Helical" evidence="5">
    <location>
        <begin position="167"/>
        <end position="191"/>
    </location>
</feature>
<dbReference type="CDD" id="cd00637">
    <property type="entry name" value="7tm_classA_rhodopsin-like"/>
    <property type="match status" value="1"/>
</dbReference>
<keyword evidence="2 5" id="KW-0812">Transmembrane</keyword>
<evidence type="ECO:0000313" key="6">
    <source>
        <dbReference type="Proteomes" id="UP000095287"/>
    </source>
</evidence>
<feature type="transmembrane region" description="Helical" evidence="5">
    <location>
        <begin position="37"/>
        <end position="61"/>
    </location>
</feature>
<keyword evidence="4 5" id="KW-0472">Membrane</keyword>
<reference evidence="7" key="1">
    <citation type="submission" date="2016-11" db="UniProtKB">
        <authorList>
            <consortium name="WormBaseParasite"/>
        </authorList>
    </citation>
    <scope>IDENTIFICATION</scope>
</reference>
<dbReference type="Gene3D" id="1.20.1070.10">
    <property type="entry name" value="Rhodopsin 7-helix transmembrane proteins"/>
    <property type="match status" value="1"/>
</dbReference>
<dbReference type="GO" id="GO:0016020">
    <property type="term" value="C:membrane"/>
    <property type="evidence" value="ECO:0007669"/>
    <property type="project" value="UniProtKB-SubCell"/>
</dbReference>
<dbReference type="InterPro" id="IPR000276">
    <property type="entry name" value="GPCR_Rhodpsn"/>
</dbReference>
<keyword evidence="6" id="KW-1185">Reference proteome</keyword>
<protein>
    <submittedName>
        <fullName evidence="7">G_PROTEIN_RECEP_F1_2 domain-containing protein</fullName>
    </submittedName>
</protein>
<evidence type="ECO:0000256" key="2">
    <source>
        <dbReference type="ARBA" id="ARBA00022692"/>
    </source>
</evidence>
<sequence>MGFCFAVQLLSISALLTLAVDRLVAVSFPCWYTTIRSWVPIFFASVLGATISIPFMALSILSLEPDHKIPVCSEGTALPESLQSYGNLIFMGINLSIIAIYCAAYLILFWRSRMGRRETDHAVSTSLRIHEKAMKSIAIFVFVFCFSWFLSKILASQLRMVESSVSPVVFVLKLIMICSISFSYSHCYYVYFFTSRDYRAAFLEQLHYPNALKIFVTTNVVVSSRANLNGGQVGGQ</sequence>
<evidence type="ECO:0000256" key="3">
    <source>
        <dbReference type="ARBA" id="ARBA00022989"/>
    </source>
</evidence>
<feature type="transmembrane region" description="Helical" evidence="5">
    <location>
        <begin position="6"/>
        <end position="25"/>
    </location>
</feature>
<dbReference type="WBParaSite" id="L893_g22794.t1">
    <property type="protein sequence ID" value="L893_g22794.t1"/>
    <property type="gene ID" value="L893_g22794"/>
</dbReference>
<accession>A0A1I7Z4V3</accession>
<keyword evidence="3 5" id="KW-1133">Transmembrane helix</keyword>
<evidence type="ECO:0000256" key="4">
    <source>
        <dbReference type="ARBA" id="ARBA00023136"/>
    </source>
</evidence>
<dbReference type="GO" id="GO:0004930">
    <property type="term" value="F:G protein-coupled receptor activity"/>
    <property type="evidence" value="ECO:0007669"/>
    <property type="project" value="InterPro"/>
</dbReference>
<organism evidence="6 7">
    <name type="scientific">Steinernema glaseri</name>
    <dbReference type="NCBI Taxonomy" id="37863"/>
    <lineage>
        <taxon>Eukaryota</taxon>
        <taxon>Metazoa</taxon>
        <taxon>Ecdysozoa</taxon>
        <taxon>Nematoda</taxon>
        <taxon>Chromadorea</taxon>
        <taxon>Rhabditida</taxon>
        <taxon>Tylenchina</taxon>
        <taxon>Panagrolaimomorpha</taxon>
        <taxon>Strongyloidoidea</taxon>
        <taxon>Steinernematidae</taxon>
        <taxon>Steinernema</taxon>
    </lineage>
</organism>
<evidence type="ECO:0000256" key="5">
    <source>
        <dbReference type="SAM" id="Phobius"/>
    </source>
</evidence>
<dbReference type="InterPro" id="IPR047130">
    <property type="entry name" value="7TM_GPCR_Srsx_nematod"/>
</dbReference>
<feature type="transmembrane region" description="Helical" evidence="5">
    <location>
        <begin position="137"/>
        <end position="155"/>
    </location>
</feature>
<name>A0A1I7Z4V3_9BILA</name>
<dbReference type="Proteomes" id="UP000095287">
    <property type="component" value="Unplaced"/>
</dbReference>
<evidence type="ECO:0000256" key="1">
    <source>
        <dbReference type="ARBA" id="ARBA00004370"/>
    </source>
</evidence>
<feature type="transmembrane region" description="Helical" evidence="5">
    <location>
        <begin position="88"/>
        <end position="110"/>
    </location>
</feature>
<dbReference type="InterPro" id="IPR019424">
    <property type="entry name" value="7TM_GPCR_Srsx"/>
</dbReference>
<dbReference type="PANTHER" id="PTHR23360">
    <property type="entry name" value="G-PROTEIN COUPLED RECEPTORS FAMILY 1 PROFILE DOMAIN-CONTAINING PROTEIN-RELATED"/>
    <property type="match status" value="1"/>
</dbReference>
<evidence type="ECO:0000313" key="7">
    <source>
        <dbReference type="WBParaSite" id="L893_g22794.t1"/>
    </source>
</evidence>
<dbReference type="SUPFAM" id="SSF81321">
    <property type="entry name" value="Family A G protein-coupled receptor-like"/>
    <property type="match status" value="1"/>
</dbReference>
<dbReference type="SMART" id="SM01381">
    <property type="entry name" value="7TM_GPCR_Srsx"/>
    <property type="match status" value="1"/>
</dbReference>
<comment type="subcellular location">
    <subcellularLocation>
        <location evidence="1">Membrane</location>
    </subcellularLocation>
</comment>
<dbReference type="Pfam" id="PF10320">
    <property type="entry name" value="7TM_GPCR_Srsx"/>
    <property type="match status" value="1"/>
</dbReference>
<proteinExistence type="predicted"/>